<dbReference type="PRINTS" id="PR00069">
    <property type="entry name" value="ALDKETRDTASE"/>
</dbReference>
<proteinExistence type="predicted"/>
<sequence>MTVSRIKLGSQGPEFSRFVAGFWRALDWNKSDQDMLTFIEQNIELGITTMDHADIYGQYQCEAAFGRALKLNPELRSKIELVSKCGIKPAFDCTPDRYVNHYDTTMQHILYSVEQSLQNLGTEQLDLLLIHRPDPLMNADEVAEAFAKLQQSGKVKHFGVSNFSASQFSLLQSRLDFELVTNQIEISPLNMQSLHDGSLDYCQQHNIAPMAWSCLAGGDIFTAQTEQAIRLREVLVRISKELGADNMDQVIYAWLLALPVQVLPIIGSGRIERSRTTVLSEHIKLDRQQWFSIWQASMGHSVP</sequence>
<dbReference type="InterPro" id="IPR023210">
    <property type="entry name" value="NADP_OxRdtase_dom"/>
</dbReference>
<dbReference type="Gene3D" id="3.20.20.100">
    <property type="entry name" value="NADP-dependent oxidoreductase domain"/>
    <property type="match status" value="1"/>
</dbReference>
<gene>
    <name evidence="2" type="ORF">K6Y31_17245</name>
</gene>
<dbReference type="Proteomes" id="UP001201273">
    <property type="component" value="Unassembled WGS sequence"/>
</dbReference>
<accession>A0ABS8WE42</accession>
<evidence type="ECO:0000313" key="3">
    <source>
        <dbReference type="Proteomes" id="UP001201273"/>
    </source>
</evidence>
<evidence type="ECO:0000259" key="1">
    <source>
        <dbReference type="Pfam" id="PF00248"/>
    </source>
</evidence>
<dbReference type="InterPro" id="IPR020471">
    <property type="entry name" value="AKR"/>
</dbReference>
<feature type="domain" description="NADP-dependent oxidoreductase" evidence="1">
    <location>
        <begin position="23"/>
        <end position="293"/>
    </location>
</feature>
<comment type="caution">
    <text evidence="2">The sequence shown here is derived from an EMBL/GenBank/DDBJ whole genome shotgun (WGS) entry which is preliminary data.</text>
</comment>
<dbReference type="EMBL" id="JAIMJA010000021">
    <property type="protein sequence ID" value="MCE2596543.1"/>
    <property type="molecule type" value="Genomic_DNA"/>
</dbReference>
<reference evidence="2 3" key="1">
    <citation type="journal article" date="2022" name="Environ. Microbiol. Rep.">
        <title>Eco-phylogenetic analyses reveal divergent evolution of vitamin B12 metabolism in the marine bacterial family 'Psychromonadaceae'.</title>
        <authorList>
            <person name="Jin X."/>
            <person name="Yang Y."/>
            <person name="Cao H."/>
            <person name="Gao B."/>
            <person name="Zhao Z."/>
        </authorList>
    </citation>
    <scope>NUCLEOTIDE SEQUENCE [LARGE SCALE GENOMIC DNA]</scope>
    <source>
        <strain evidence="2 3">MKS20</strain>
    </source>
</reference>
<protein>
    <submittedName>
        <fullName evidence="2">Aldo/keto reductase family oxidoreductase</fullName>
    </submittedName>
</protein>
<keyword evidence="3" id="KW-1185">Reference proteome</keyword>
<evidence type="ECO:0000313" key="2">
    <source>
        <dbReference type="EMBL" id="MCE2596543.1"/>
    </source>
</evidence>
<dbReference type="PANTHER" id="PTHR43364">
    <property type="entry name" value="NADH-SPECIFIC METHYLGLYOXAL REDUCTASE-RELATED"/>
    <property type="match status" value="1"/>
</dbReference>
<dbReference type="SUPFAM" id="SSF51430">
    <property type="entry name" value="NAD(P)-linked oxidoreductase"/>
    <property type="match status" value="1"/>
</dbReference>
<name>A0ABS8WE42_9GAMM</name>
<dbReference type="CDD" id="cd19092">
    <property type="entry name" value="AKR_BsYcsN_EcYdhF-like"/>
    <property type="match status" value="1"/>
</dbReference>
<dbReference type="InterPro" id="IPR050523">
    <property type="entry name" value="AKR_Detox_Biosynth"/>
</dbReference>
<dbReference type="RefSeq" id="WP_233054182.1">
    <property type="nucleotide sequence ID" value="NZ_JAIMJA010000021.1"/>
</dbReference>
<organism evidence="2 3">
    <name type="scientific">Motilimonas cestriensis</name>
    <dbReference type="NCBI Taxonomy" id="2742685"/>
    <lineage>
        <taxon>Bacteria</taxon>
        <taxon>Pseudomonadati</taxon>
        <taxon>Pseudomonadota</taxon>
        <taxon>Gammaproteobacteria</taxon>
        <taxon>Alteromonadales</taxon>
        <taxon>Alteromonadales genera incertae sedis</taxon>
        <taxon>Motilimonas</taxon>
    </lineage>
</organism>
<dbReference type="InterPro" id="IPR036812">
    <property type="entry name" value="NAD(P)_OxRdtase_dom_sf"/>
</dbReference>
<dbReference type="Pfam" id="PF00248">
    <property type="entry name" value="Aldo_ket_red"/>
    <property type="match status" value="1"/>
</dbReference>
<dbReference type="PANTHER" id="PTHR43364:SF1">
    <property type="entry name" value="OXIDOREDUCTASE YDHF"/>
    <property type="match status" value="1"/>
</dbReference>